<dbReference type="Proteomes" id="UP000238982">
    <property type="component" value="Unassembled WGS sequence"/>
</dbReference>
<dbReference type="AlphaFoldDB" id="A0A2S9MV89"/>
<evidence type="ECO:0000313" key="2">
    <source>
        <dbReference type="Proteomes" id="UP000238982"/>
    </source>
</evidence>
<comment type="caution">
    <text evidence="1">The sequence shown here is derived from an EMBL/GenBank/DDBJ whole genome shotgun (WGS) entry which is preliminary data.</text>
</comment>
<proteinExistence type="predicted"/>
<reference evidence="1 2" key="1">
    <citation type="submission" date="2018-03" db="EMBL/GenBank/DDBJ databases">
        <authorList>
            <person name="Keele B.F."/>
        </authorList>
    </citation>
    <scope>NUCLEOTIDE SEQUENCE [LARGE SCALE GENOMIC DNA]</scope>
    <source>
        <strain evidence="1 2">AU19729</strain>
    </source>
</reference>
<name>A0A2S9MV89_9BURK</name>
<gene>
    <name evidence="1" type="ORF">C6Q15_09435</name>
</gene>
<sequence length="62" mass="6766">MRLSVSAPGLDRPKRAGFPPYFRGFAARCAAILFRDPGWCGHCARADCPVRPGHFFLCLGTA</sequence>
<dbReference type="EMBL" id="PVGH01000040">
    <property type="protein sequence ID" value="PRF63130.1"/>
    <property type="molecule type" value="Genomic_DNA"/>
</dbReference>
<protein>
    <submittedName>
        <fullName evidence="1">ATP-dependent DNA ligase</fullName>
    </submittedName>
</protein>
<organism evidence="1 2">
    <name type="scientific">Burkholderia multivorans</name>
    <dbReference type="NCBI Taxonomy" id="87883"/>
    <lineage>
        <taxon>Bacteria</taxon>
        <taxon>Pseudomonadati</taxon>
        <taxon>Pseudomonadota</taxon>
        <taxon>Betaproteobacteria</taxon>
        <taxon>Burkholderiales</taxon>
        <taxon>Burkholderiaceae</taxon>
        <taxon>Burkholderia</taxon>
        <taxon>Burkholderia cepacia complex</taxon>
    </lineage>
</organism>
<dbReference type="GO" id="GO:0016874">
    <property type="term" value="F:ligase activity"/>
    <property type="evidence" value="ECO:0007669"/>
    <property type="project" value="UniProtKB-KW"/>
</dbReference>
<accession>A0A2S9MV89</accession>
<keyword evidence="1" id="KW-0436">Ligase</keyword>
<evidence type="ECO:0000313" key="1">
    <source>
        <dbReference type="EMBL" id="PRF63130.1"/>
    </source>
</evidence>